<comment type="caution">
    <text evidence="2">The sequence shown here is derived from an EMBL/GenBank/DDBJ whole genome shotgun (WGS) entry which is preliminary data.</text>
</comment>
<evidence type="ECO:0000259" key="1">
    <source>
        <dbReference type="Pfam" id="PF12146"/>
    </source>
</evidence>
<keyword evidence="2" id="KW-0378">Hydrolase</keyword>
<organism evidence="2 3">
    <name type="scientific">Seiridium unicorne</name>
    <dbReference type="NCBI Taxonomy" id="138068"/>
    <lineage>
        <taxon>Eukaryota</taxon>
        <taxon>Fungi</taxon>
        <taxon>Dikarya</taxon>
        <taxon>Ascomycota</taxon>
        <taxon>Pezizomycotina</taxon>
        <taxon>Sordariomycetes</taxon>
        <taxon>Xylariomycetidae</taxon>
        <taxon>Amphisphaeriales</taxon>
        <taxon>Sporocadaceae</taxon>
        <taxon>Seiridium</taxon>
    </lineage>
</organism>
<dbReference type="InterPro" id="IPR029058">
    <property type="entry name" value="AB_hydrolase_fold"/>
</dbReference>
<accession>A0ABR2VE84</accession>
<keyword evidence="3" id="KW-1185">Reference proteome</keyword>
<dbReference type="InterPro" id="IPR022742">
    <property type="entry name" value="Hydrolase_4"/>
</dbReference>
<sequence>MSHSHSISRSEDFSQPYCSELGNIPASVCQIARTGERSSSNPFETRSLKHGYQFLPQLPVAVLDVTQWSALSLAGGDIGILYAKPSSRALKTPVVFSHGRLGSAWVWTPYMKYFREHGVTSYVFSTRGHGESWHLLLLRMVYATDKRMLGDDLVAGIKAVEMRESSEVVVFGHSSGGGLSQFTINEGSIKVKGLGLLGAMPGTGCFNPWFTFRLIFHGCHFNSLLSHPFLTKQALFSPEYPEPEIVEFQRHFNRYERFLWPLGMMLPFINAKQLLSNILD</sequence>
<proteinExistence type="predicted"/>
<dbReference type="Proteomes" id="UP001408356">
    <property type="component" value="Unassembled WGS sequence"/>
</dbReference>
<feature type="domain" description="Serine aminopeptidase S33" evidence="1">
    <location>
        <begin position="92"/>
        <end position="203"/>
    </location>
</feature>
<dbReference type="SUPFAM" id="SSF53474">
    <property type="entry name" value="alpha/beta-Hydrolases"/>
    <property type="match status" value="1"/>
</dbReference>
<protein>
    <submittedName>
        <fullName evidence="2">AB hydrolase-1 domain-containing protein</fullName>
    </submittedName>
</protein>
<dbReference type="Pfam" id="PF12146">
    <property type="entry name" value="Hydrolase_4"/>
    <property type="match status" value="1"/>
</dbReference>
<evidence type="ECO:0000313" key="2">
    <source>
        <dbReference type="EMBL" id="KAK9424841.1"/>
    </source>
</evidence>
<gene>
    <name evidence="2" type="ORF">SUNI508_13429</name>
</gene>
<reference evidence="2 3" key="1">
    <citation type="journal article" date="2024" name="J. Plant Pathol.">
        <title>Sequence and assembly of the genome of Seiridium unicorne, isolate CBS 538.82, causal agent of cypress canker disease.</title>
        <authorList>
            <person name="Scali E."/>
            <person name="Rocca G.D."/>
            <person name="Danti R."/>
            <person name="Garbelotto M."/>
            <person name="Barberini S."/>
            <person name="Baroncelli R."/>
            <person name="Emiliani G."/>
        </authorList>
    </citation>
    <scope>NUCLEOTIDE SEQUENCE [LARGE SCALE GENOMIC DNA]</scope>
    <source>
        <strain evidence="2 3">BM-138-508</strain>
    </source>
</reference>
<dbReference type="GO" id="GO:0016787">
    <property type="term" value="F:hydrolase activity"/>
    <property type="evidence" value="ECO:0007669"/>
    <property type="project" value="UniProtKB-KW"/>
</dbReference>
<evidence type="ECO:0000313" key="3">
    <source>
        <dbReference type="Proteomes" id="UP001408356"/>
    </source>
</evidence>
<dbReference type="Gene3D" id="3.40.50.1820">
    <property type="entry name" value="alpha/beta hydrolase"/>
    <property type="match status" value="1"/>
</dbReference>
<name>A0ABR2VE84_9PEZI</name>
<dbReference type="EMBL" id="JARVKF010000030">
    <property type="protein sequence ID" value="KAK9424841.1"/>
    <property type="molecule type" value="Genomic_DNA"/>
</dbReference>